<dbReference type="PANTHER" id="PTHR42840">
    <property type="entry name" value="NAD(P)-BINDING ROSSMANN-FOLD SUPERFAMILY PROTEIN-RELATED"/>
    <property type="match status" value="1"/>
</dbReference>
<keyword evidence="2" id="KW-0560">Oxidoreductase</keyword>
<dbReference type="EMBL" id="RQJX01000007">
    <property type="protein sequence ID" value="RQN08373.1"/>
    <property type="molecule type" value="Genomic_DNA"/>
</dbReference>
<dbReference type="SUPFAM" id="SSF55347">
    <property type="entry name" value="Glyceraldehyde-3-phosphate dehydrogenase-like, C-terminal domain"/>
    <property type="match status" value="1"/>
</dbReference>
<dbReference type="Gene3D" id="3.40.50.720">
    <property type="entry name" value="NAD(P)-binding Rossmann-like Domain"/>
    <property type="match status" value="1"/>
</dbReference>
<dbReference type="OrthoDB" id="256869at2"/>
<dbReference type="AlphaFoldDB" id="A0A3N6X402"/>
<sequence length="337" mass="35512">MKIGLIGTGRIGVMHARHLVGLPRVDELVVFDERPQPADALAAELPKARAASNLDEVFDAVDGVVIAASTGAHPALVRAALAADVPTLCEKPIAADMETMQRLVDDIEDASAPVVVGFQRRFDPAIRRLKSLLDDGAVGSVLVVRATGCDATPPDPAYIATSGGIFRDMLIHDLDAVPWLVGDEVVEVSAQGSVLIDESFARADDVDVATATLRFAGGALAQLVGTRFNPIGYDHRVEVLGTGDSIAVGLHDPEHTPLAHVSAEGRTVAPDPFPGFPERFRTAYLAEMTTFTDIIAGEADNPSPARDSLVSLRLAEACEESRRAGGRPIQVTAPVAP</sequence>
<proteinExistence type="inferred from homology"/>
<organism evidence="5 6">
    <name type="scientific">Aeromicrobium camelliae</name>
    <dbReference type="NCBI Taxonomy" id="1538144"/>
    <lineage>
        <taxon>Bacteria</taxon>
        <taxon>Bacillati</taxon>
        <taxon>Actinomycetota</taxon>
        <taxon>Actinomycetes</taxon>
        <taxon>Propionibacteriales</taxon>
        <taxon>Nocardioidaceae</taxon>
        <taxon>Aeromicrobium</taxon>
    </lineage>
</organism>
<dbReference type="Proteomes" id="UP000275225">
    <property type="component" value="Unassembled WGS sequence"/>
</dbReference>
<dbReference type="InterPro" id="IPR036291">
    <property type="entry name" value="NAD(P)-bd_dom_sf"/>
</dbReference>
<dbReference type="RefSeq" id="WP_124236474.1">
    <property type="nucleotide sequence ID" value="NZ_JBHUFI010000005.1"/>
</dbReference>
<dbReference type="GO" id="GO:0006740">
    <property type="term" value="P:NADPH regeneration"/>
    <property type="evidence" value="ECO:0007669"/>
    <property type="project" value="TreeGrafter"/>
</dbReference>
<evidence type="ECO:0000313" key="5">
    <source>
        <dbReference type="EMBL" id="RQN08373.1"/>
    </source>
</evidence>
<reference evidence="5 6" key="1">
    <citation type="submission" date="2018-11" db="EMBL/GenBank/DDBJ databases">
        <authorList>
            <person name="Li F."/>
        </authorList>
    </citation>
    <scope>NUCLEOTIDE SEQUENCE [LARGE SCALE GENOMIC DNA]</scope>
    <source>
        <strain evidence="5 6">YS17T</strain>
    </source>
</reference>
<dbReference type="SUPFAM" id="SSF51735">
    <property type="entry name" value="NAD(P)-binding Rossmann-fold domains"/>
    <property type="match status" value="1"/>
</dbReference>
<dbReference type="Pfam" id="PF22725">
    <property type="entry name" value="GFO_IDH_MocA_C3"/>
    <property type="match status" value="1"/>
</dbReference>
<dbReference type="GO" id="GO:0016491">
    <property type="term" value="F:oxidoreductase activity"/>
    <property type="evidence" value="ECO:0007669"/>
    <property type="project" value="UniProtKB-KW"/>
</dbReference>
<feature type="domain" description="GFO/IDH/MocA-like oxidoreductase" evidence="4">
    <location>
        <begin position="126"/>
        <end position="246"/>
    </location>
</feature>
<protein>
    <submittedName>
        <fullName evidence="5">Oxidoreductase</fullName>
    </submittedName>
</protein>
<keyword evidence="6" id="KW-1185">Reference proteome</keyword>
<evidence type="ECO:0000313" key="6">
    <source>
        <dbReference type="Proteomes" id="UP000275225"/>
    </source>
</evidence>
<dbReference type="GO" id="GO:0005737">
    <property type="term" value="C:cytoplasm"/>
    <property type="evidence" value="ECO:0007669"/>
    <property type="project" value="TreeGrafter"/>
</dbReference>
<evidence type="ECO:0000256" key="2">
    <source>
        <dbReference type="ARBA" id="ARBA00023002"/>
    </source>
</evidence>
<feature type="domain" description="Gfo/Idh/MocA-like oxidoreductase N-terminal" evidence="3">
    <location>
        <begin position="1"/>
        <end position="118"/>
    </location>
</feature>
<dbReference type="InterPro" id="IPR055170">
    <property type="entry name" value="GFO_IDH_MocA-like_dom"/>
</dbReference>
<dbReference type="Gene3D" id="3.30.360.10">
    <property type="entry name" value="Dihydrodipicolinate Reductase, domain 2"/>
    <property type="match status" value="1"/>
</dbReference>
<gene>
    <name evidence="5" type="ORF">EHW97_07140</name>
</gene>
<name>A0A3N6X402_9ACTN</name>
<evidence type="ECO:0000256" key="1">
    <source>
        <dbReference type="ARBA" id="ARBA00010928"/>
    </source>
</evidence>
<dbReference type="Pfam" id="PF01408">
    <property type="entry name" value="GFO_IDH_MocA"/>
    <property type="match status" value="1"/>
</dbReference>
<evidence type="ECO:0000259" key="3">
    <source>
        <dbReference type="Pfam" id="PF01408"/>
    </source>
</evidence>
<dbReference type="GO" id="GO:0000166">
    <property type="term" value="F:nucleotide binding"/>
    <property type="evidence" value="ECO:0007669"/>
    <property type="project" value="InterPro"/>
</dbReference>
<dbReference type="PANTHER" id="PTHR42840:SF3">
    <property type="entry name" value="BINDING ROSSMANN FOLD OXIDOREDUCTASE, PUTATIVE (AFU_ORTHOLOGUE AFUA_2G10240)-RELATED"/>
    <property type="match status" value="1"/>
</dbReference>
<accession>A0A3N6X402</accession>
<comment type="similarity">
    <text evidence="1">Belongs to the Gfo/Idh/MocA family.</text>
</comment>
<dbReference type="InterPro" id="IPR000683">
    <property type="entry name" value="Gfo/Idh/MocA-like_OxRdtase_N"/>
</dbReference>
<evidence type="ECO:0000259" key="4">
    <source>
        <dbReference type="Pfam" id="PF22725"/>
    </source>
</evidence>
<comment type="caution">
    <text evidence="5">The sequence shown here is derived from an EMBL/GenBank/DDBJ whole genome shotgun (WGS) entry which is preliminary data.</text>
</comment>